<organism evidence="1 2">
    <name type="scientific">Ruminococcus turbiniformis</name>
    <dbReference type="NCBI Taxonomy" id="2881258"/>
    <lineage>
        <taxon>Bacteria</taxon>
        <taxon>Bacillati</taxon>
        <taxon>Bacillota</taxon>
        <taxon>Clostridia</taxon>
        <taxon>Eubacteriales</taxon>
        <taxon>Oscillospiraceae</taxon>
        <taxon>Ruminococcus</taxon>
    </lineage>
</organism>
<protein>
    <submittedName>
        <fullName evidence="1">Uncharacterized protein</fullName>
    </submittedName>
</protein>
<name>A0ABS8FU32_9FIRM</name>
<proteinExistence type="predicted"/>
<comment type="caution">
    <text evidence="1">The sequence shown here is derived from an EMBL/GenBank/DDBJ whole genome shotgun (WGS) entry which is preliminary data.</text>
</comment>
<evidence type="ECO:0000313" key="2">
    <source>
        <dbReference type="Proteomes" id="UP001198151"/>
    </source>
</evidence>
<evidence type="ECO:0000313" key="1">
    <source>
        <dbReference type="EMBL" id="MCC2253572.1"/>
    </source>
</evidence>
<keyword evidence="2" id="KW-1185">Reference proteome</keyword>
<sequence length="71" mass="7885">MPFVRGDSCYILEDNKQPMPAKVISRRGATYIVQLIGVCGAIQLPESQLFRTEEEAAASIRQSVIVRNDFG</sequence>
<gene>
    <name evidence="1" type="ORF">LKD70_03820</name>
</gene>
<dbReference type="Proteomes" id="UP001198151">
    <property type="component" value="Unassembled WGS sequence"/>
</dbReference>
<reference evidence="1 2" key="1">
    <citation type="submission" date="2021-10" db="EMBL/GenBank/DDBJ databases">
        <title>Anaerobic single-cell dispensing facilitates the cultivation of human gut bacteria.</title>
        <authorList>
            <person name="Afrizal A."/>
        </authorList>
    </citation>
    <scope>NUCLEOTIDE SEQUENCE [LARGE SCALE GENOMIC DNA]</scope>
    <source>
        <strain evidence="1 2">CLA-AA-H200</strain>
    </source>
</reference>
<dbReference type="EMBL" id="JAJEQX010000004">
    <property type="protein sequence ID" value="MCC2253572.1"/>
    <property type="molecule type" value="Genomic_DNA"/>
</dbReference>
<accession>A0ABS8FU32</accession>
<dbReference type="RefSeq" id="WP_227706713.1">
    <property type="nucleotide sequence ID" value="NZ_JAJEQX010000004.1"/>
</dbReference>